<dbReference type="GO" id="GO:0003860">
    <property type="term" value="F:3-hydroxyisobutyryl-CoA hydrolase activity"/>
    <property type="evidence" value="ECO:0007669"/>
    <property type="project" value="UniProtKB-EC"/>
</dbReference>
<dbReference type="EMBL" id="JABMIG020000009">
    <property type="protein sequence ID" value="KAL3804133.1"/>
    <property type="molecule type" value="Genomic_DNA"/>
</dbReference>
<dbReference type="Gene3D" id="3.90.226.10">
    <property type="entry name" value="2-enoyl-CoA Hydratase, Chain A, domain 1"/>
    <property type="match status" value="1"/>
</dbReference>
<dbReference type="SUPFAM" id="SSF52096">
    <property type="entry name" value="ClpP/crotonase"/>
    <property type="match status" value="1"/>
</dbReference>
<dbReference type="AlphaFoldDB" id="A0ABD3QV87"/>
<evidence type="ECO:0000256" key="3">
    <source>
        <dbReference type="ARBA" id="ARBA00022801"/>
    </source>
</evidence>
<evidence type="ECO:0000259" key="4">
    <source>
        <dbReference type="Pfam" id="PF16113"/>
    </source>
</evidence>
<sequence>MIRSITSTLHQGTGTGLRATLLDAAPHENKINGIIRPVFCVGGDGKAVYLVGKKTSDDSSRTSSFFREEYNLNYRIATQSIPQVSFWDGVVMGGGV</sequence>
<comment type="caution">
    <text evidence="5">The sequence shown here is derived from an EMBL/GenBank/DDBJ whole genome shotgun (WGS) entry which is preliminary data.</text>
</comment>
<proteinExistence type="predicted"/>
<dbReference type="Proteomes" id="UP001516023">
    <property type="component" value="Unassembled WGS sequence"/>
</dbReference>
<protein>
    <recommendedName>
        <fullName evidence="2">3-hydroxyisobutyryl-CoA hydrolase</fullName>
        <ecNumber evidence="2">3.1.2.4</ecNumber>
    </recommendedName>
</protein>
<feature type="domain" description="Enoyl-CoA hydratase/isomerase" evidence="4">
    <location>
        <begin position="33"/>
        <end position="96"/>
    </location>
</feature>
<dbReference type="Pfam" id="PF16113">
    <property type="entry name" value="ECH_2"/>
    <property type="match status" value="1"/>
</dbReference>
<dbReference type="InterPro" id="IPR032259">
    <property type="entry name" value="HIBYL-CoA-H"/>
</dbReference>
<dbReference type="InterPro" id="IPR045004">
    <property type="entry name" value="ECH_dom"/>
</dbReference>
<dbReference type="InterPro" id="IPR029045">
    <property type="entry name" value="ClpP/crotonase-like_dom_sf"/>
</dbReference>
<accession>A0ABD3QV87</accession>
<evidence type="ECO:0000313" key="5">
    <source>
        <dbReference type="EMBL" id="KAL3804133.1"/>
    </source>
</evidence>
<keyword evidence="6" id="KW-1185">Reference proteome</keyword>
<evidence type="ECO:0000256" key="2">
    <source>
        <dbReference type="ARBA" id="ARBA00011915"/>
    </source>
</evidence>
<dbReference type="EC" id="3.1.2.4" evidence="2"/>
<evidence type="ECO:0000313" key="6">
    <source>
        <dbReference type="Proteomes" id="UP001516023"/>
    </source>
</evidence>
<comment type="catalytic activity">
    <reaction evidence="1">
        <text>3-hydroxy-2-methylpropanoyl-CoA + H2O = 3-hydroxy-2-methylpropanoate + CoA + H(+)</text>
        <dbReference type="Rhea" id="RHEA:20888"/>
        <dbReference type="ChEBI" id="CHEBI:11805"/>
        <dbReference type="ChEBI" id="CHEBI:15377"/>
        <dbReference type="ChEBI" id="CHEBI:15378"/>
        <dbReference type="ChEBI" id="CHEBI:57287"/>
        <dbReference type="ChEBI" id="CHEBI:57340"/>
        <dbReference type="EC" id="3.1.2.4"/>
    </reaction>
</comment>
<gene>
    <name evidence="5" type="ORF">HJC23_013652</name>
</gene>
<name>A0ABD3QV87_9STRA</name>
<evidence type="ECO:0000256" key="1">
    <source>
        <dbReference type="ARBA" id="ARBA00001709"/>
    </source>
</evidence>
<reference evidence="5 6" key="1">
    <citation type="journal article" date="2020" name="G3 (Bethesda)">
        <title>Improved Reference Genome for Cyclotella cryptica CCMP332, a Model for Cell Wall Morphogenesis, Salinity Adaptation, and Lipid Production in Diatoms (Bacillariophyta).</title>
        <authorList>
            <person name="Roberts W.R."/>
            <person name="Downey K.M."/>
            <person name="Ruck E.C."/>
            <person name="Traller J.C."/>
            <person name="Alverson A.J."/>
        </authorList>
    </citation>
    <scope>NUCLEOTIDE SEQUENCE [LARGE SCALE GENOMIC DNA]</scope>
    <source>
        <strain evidence="5 6">CCMP332</strain>
    </source>
</reference>
<dbReference type="PANTHER" id="PTHR43176:SF3">
    <property type="entry name" value="3-HYDROXYISOBUTYRYL-COA HYDROLASE, MITOCHONDRIAL"/>
    <property type="match status" value="1"/>
</dbReference>
<keyword evidence="3" id="KW-0378">Hydrolase</keyword>
<organism evidence="5 6">
    <name type="scientific">Cyclotella cryptica</name>
    <dbReference type="NCBI Taxonomy" id="29204"/>
    <lineage>
        <taxon>Eukaryota</taxon>
        <taxon>Sar</taxon>
        <taxon>Stramenopiles</taxon>
        <taxon>Ochrophyta</taxon>
        <taxon>Bacillariophyta</taxon>
        <taxon>Coscinodiscophyceae</taxon>
        <taxon>Thalassiosirophycidae</taxon>
        <taxon>Stephanodiscales</taxon>
        <taxon>Stephanodiscaceae</taxon>
        <taxon>Cyclotella</taxon>
    </lineage>
</organism>
<dbReference type="PANTHER" id="PTHR43176">
    <property type="entry name" value="3-HYDROXYISOBUTYRYL-COA HYDROLASE-RELATED"/>
    <property type="match status" value="1"/>
</dbReference>